<evidence type="ECO:0000313" key="3">
    <source>
        <dbReference type="Proteomes" id="UP001183176"/>
    </source>
</evidence>
<dbReference type="Gene3D" id="3.40.640.10">
    <property type="entry name" value="Type I PLP-dependent aspartate aminotransferase-like (Major domain)"/>
    <property type="match status" value="1"/>
</dbReference>
<keyword evidence="3" id="KW-1185">Reference proteome</keyword>
<organism evidence="2 3">
    <name type="scientific">Jatrophihabitans lederbergiae</name>
    <dbReference type="NCBI Taxonomy" id="3075547"/>
    <lineage>
        <taxon>Bacteria</taxon>
        <taxon>Bacillati</taxon>
        <taxon>Actinomycetota</taxon>
        <taxon>Actinomycetes</taxon>
        <taxon>Jatrophihabitantales</taxon>
        <taxon>Jatrophihabitantaceae</taxon>
        <taxon>Jatrophihabitans</taxon>
    </lineage>
</organism>
<dbReference type="GO" id="GO:0008483">
    <property type="term" value="F:transaminase activity"/>
    <property type="evidence" value="ECO:0007669"/>
    <property type="project" value="UniProtKB-KW"/>
</dbReference>
<reference evidence="3" key="1">
    <citation type="submission" date="2023-07" db="EMBL/GenBank/DDBJ databases">
        <title>30 novel species of actinomycetes from the DSMZ collection.</title>
        <authorList>
            <person name="Nouioui I."/>
        </authorList>
    </citation>
    <scope>NUCLEOTIDE SEQUENCE [LARGE SCALE GENOMIC DNA]</scope>
    <source>
        <strain evidence="3">DSM 44399</strain>
    </source>
</reference>
<dbReference type="EMBL" id="JAVREH010000013">
    <property type="protein sequence ID" value="MDT0262022.1"/>
    <property type="molecule type" value="Genomic_DNA"/>
</dbReference>
<accession>A0ABU2JAK2</accession>
<proteinExistence type="predicted"/>
<dbReference type="InterPro" id="IPR015424">
    <property type="entry name" value="PyrdxlP-dep_Trfase"/>
</dbReference>
<protein>
    <submittedName>
        <fullName evidence="2">Aminotransferase class V-fold PLP-dependent enzyme</fullName>
    </submittedName>
</protein>
<dbReference type="InterPro" id="IPR015421">
    <property type="entry name" value="PyrdxlP-dep_Trfase_major"/>
</dbReference>
<sequence>MVEDAVHTRYLAQFAEPVGYLDHARIGPPSRAVATAIATAVQATVTAGPATVDQLMTAKQDVIHSVAGLSGFPADGITLVPNTSTGLFQVAFALSGEVAYGGTEFPANRYPWVRAAEAGLLAVRDIASPDGRTTPDAVAAAMSTRTTAVAVSAVDFATGYRADLPGLREAIGDRLLVVDGIQGFGAAEFPWTVADVLVVGGQKWLRAGWSTGFLALSERALDRLHPLLSGWTGVERPTAYDSIIQARAAGAEQYSITNLSPAADAGFAAALRLVESVGPAWIEQRIADRVDEVLAALDRIGALVRSPRSRTERAGIVSFQLPDRSSAQVQRRLTAAGISATAHKGYVRVSVHASTGPESVHALLDALE</sequence>
<dbReference type="Pfam" id="PF00266">
    <property type="entry name" value="Aminotran_5"/>
    <property type="match status" value="1"/>
</dbReference>
<feature type="domain" description="Aminotransferase class V" evidence="1">
    <location>
        <begin position="64"/>
        <end position="342"/>
    </location>
</feature>
<dbReference type="SUPFAM" id="SSF53383">
    <property type="entry name" value="PLP-dependent transferases"/>
    <property type="match status" value="1"/>
</dbReference>
<dbReference type="RefSeq" id="WP_311423256.1">
    <property type="nucleotide sequence ID" value="NZ_JAVREH010000013.1"/>
</dbReference>
<dbReference type="Proteomes" id="UP001183176">
    <property type="component" value="Unassembled WGS sequence"/>
</dbReference>
<dbReference type="PANTHER" id="PTHR43586">
    <property type="entry name" value="CYSTEINE DESULFURASE"/>
    <property type="match status" value="1"/>
</dbReference>
<comment type="caution">
    <text evidence="2">The sequence shown here is derived from an EMBL/GenBank/DDBJ whole genome shotgun (WGS) entry which is preliminary data.</text>
</comment>
<dbReference type="InterPro" id="IPR000192">
    <property type="entry name" value="Aminotrans_V_dom"/>
</dbReference>
<keyword evidence="2" id="KW-0032">Aminotransferase</keyword>
<dbReference type="InterPro" id="IPR015422">
    <property type="entry name" value="PyrdxlP-dep_Trfase_small"/>
</dbReference>
<evidence type="ECO:0000313" key="2">
    <source>
        <dbReference type="EMBL" id="MDT0262022.1"/>
    </source>
</evidence>
<gene>
    <name evidence="2" type="ORF">RM423_11505</name>
</gene>
<dbReference type="Gene3D" id="3.90.1150.10">
    <property type="entry name" value="Aspartate Aminotransferase, domain 1"/>
    <property type="match status" value="1"/>
</dbReference>
<dbReference type="PANTHER" id="PTHR43586:SF15">
    <property type="entry name" value="BLR3095 PROTEIN"/>
    <property type="match status" value="1"/>
</dbReference>
<name>A0ABU2JAK2_9ACTN</name>
<keyword evidence="2" id="KW-0808">Transferase</keyword>
<evidence type="ECO:0000259" key="1">
    <source>
        <dbReference type="Pfam" id="PF00266"/>
    </source>
</evidence>